<keyword evidence="1" id="KW-0812">Transmembrane</keyword>
<proteinExistence type="predicted"/>
<protein>
    <submittedName>
        <fullName evidence="2">Uncharacterized protein</fullName>
    </submittedName>
</protein>
<keyword evidence="3" id="KW-1185">Reference proteome</keyword>
<evidence type="ECO:0000256" key="1">
    <source>
        <dbReference type="SAM" id="Phobius"/>
    </source>
</evidence>
<dbReference type="EMBL" id="WHWC01000013">
    <property type="protein sequence ID" value="KAG8371601.1"/>
    <property type="molecule type" value="Genomic_DNA"/>
</dbReference>
<name>A0AAV6WM26_9LAMI</name>
<accession>A0AAV6WM26</accession>
<dbReference type="GO" id="GO:0016020">
    <property type="term" value="C:membrane"/>
    <property type="evidence" value="ECO:0007669"/>
    <property type="project" value="TreeGrafter"/>
</dbReference>
<organism evidence="2 3">
    <name type="scientific">Buddleja alternifolia</name>
    <dbReference type="NCBI Taxonomy" id="168488"/>
    <lineage>
        <taxon>Eukaryota</taxon>
        <taxon>Viridiplantae</taxon>
        <taxon>Streptophyta</taxon>
        <taxon>Embryophyta</taxon>
        <taxon>Tracheophyta</taxon>
        <taxon>Spermatophyta</taxon>
        <taxon>Magnoliopsida</taxon>
        <taxon>eudicotyledons</taxon>
        <taxon>Gunneridae</taxon>
        <taxon>Pentapetalae</taxon>
        <taxon>asterids</taxon>
        <taxon>lamiids</taxon>
        <taxon>Lamiales</taxon>
        <taxon>Scrophulariaceae</taxon>
        <taxon>Buddlejeae</taxon>
        <taxon>Buddleja</taxon>
    </lineage>
</organism>
<sequence length="330" mass="36016">MDEYRFGKFKYARTAGEWNCCSTSALARGLHLGATLRVSDADPVVLEFSARELDFLLRDYAFRAVSRPRTGVVYNGKVPANFTGVKVAALRLRSGSMRRKGFSRYKEFHIPVGLVEQPYVERVVLVYHNLANWSSLYYPLPGYTFLAPVLGLLAYDATKLSELEIRASEGPISIQFSSVRSGLKRVPPKCVYFGLDGSVGFDNVVKENTCLTTNQGHFSIVVESSVALGPTPSGDGDGGGGNAANLGGGKGRSTKMWMIVGFAVGVTLIIILLTAILGCVIRCRRRKKIQRMEEIAEGSVSLPMARVGYMKAPVASGTRTRPLLENEFVT</sequence>
<dbReference type="PANTHER" id="PTHR33512:SF34">
    <property type="entry name" value="MALECTIN-LIKE DOMAIN-CONTAINING PROTEIN"/>
    <property type="match status" value="1"/>
</dbReference>
<dbReference type="PANTHER" id="PTHR33512">
    <property type="entry name" value="PROTEIN, PUTATIVE (DUF1191)-RELATED"/>
    <property type="match status" value="1"/>
</dbReference>
<feature type="transmembrane region" description="Helical" evidence="1">
    <location>
        <begin position="256"/>
        <end position="281"/>
    </location>
</feature>
<evidence type="ECO:0000313" key="2">
    <source>
        <dbReference type="EMBL" id="KAG8371601.1"/>
    </source>
</evidence>
<comment type="caution">
    <text evidence="2">The sequence shown here is derived from an EMBL/GenBank/DDBJ whole genome shotgun (WGS) entry which is preliminary data.</text>
</comment>
<gene>
    <name evidence="2" type="ORF">BUALT_Bualt13G0104900</name>
</gene>
<dbReference type="Pfam" id="PF06697">
    <property type="entry name" value="DUF1191"/>
    <property type="match status" value="1"/>
</dbReference>
<keyword evidence="1" id="KW-1133">Transmembrane helix</keyword>
<dbReference type="AlphaFoldDB" id="A0AAV6WM26"/>
<dbReference type="InterPro" id="IPR010605">
    <property type="entry name" value="DUF1191"/>
</dbReference>
<keyword evidence="1" id="KW-0472">Membrane</keyword>
<dbReference type="Proteomes" id="UP000826271">
    <property type="component" value="Unassembled WGS sequence"/>
</dbReference>
<reference evidence="2" key="1">
    <citation type="submission" date="2019-10" db="EMBL/GenBank/DDBJ databases">
        <authorList>
            <person name="Zhang R."/>
            <person name="Pan Y."/>
            <person name="Wang J."/>
            <person name="Ma R."/>
            <person name="Yu S."/>
        </authorList>
    </citation>
    <scope>NUCLEOTIDE SEQUENCE</scope>
    <source>
        <strain evidence="2">LA-IB0</strain>
        <tissue evidence="2">Leaf</tissue>
    </source>
</reference>
<evidence type="ECO:0000313" key="3">
    <source>
        <dbReference type="Proteomes" id="UP000826271"/>
    </source>
</evidence>